<keyword evidence="3" id="KW-0862">Zinc</keyword>
<evidence type="ECO:0000256" key="5">
    <source>
        <dbReference type="SAM" id="SignalP"/>
    </source>
</evidence>
<evidence type="ECO:0000313" key="7">
    <source>
        <dbReference type="EMBL" id="RSH90696.1"/>
    </source>
</evidence>
<feature type="compositionally biased region" description="Polar residues" evidence="4">
    <location>
        <begin position="389"/>
        <end position="399"/>
    </location>
</feature>
<feature type="compositionally biased region" description="Low complexity" evidence="4">
    <location>
        <begin position="183"/>
        <end position="194"/>
    </location>
</feature>
<dbReference type="GO" id="GO:0008270">
    <property type="term" value="F:zinc ion binding"/>
    <property type="evidence" value="ECO:0007669"/>
    <property type="project" value="UniProtKB-KW"/>
</dbReference>
<feature type="compositionally biased region" description="Pro residues" evidence="4">
    <location>
        <begin position="43"/>
        <end position="55"/>
    </location>
</feature>
<dbReference type="OrthoDB" id="436852at2759"/>
<dbReference type="PROSITE" id="PS01359">
    <property type="entry name" value="ZF_PHD_1"/>
    <property type="match status" value="1"/>
</dbReference>
<dbReference type="AlphaFoldDB" id="A0A427YHY1"/>
<feature type="compositionally biased region" description="Low complexity" evidence="4">
    <location>
        <begin position="154"/>
        <end position="167"/>
    </location>
</feature>
<keyword evidence="8" id="KW-1185">Reference proteome</keyword>
<dbReference type="SMART" id="SM00249">
    <property type="entry name" value="PHD"/>
    <property type="match status" value="1"/>
</dbReference>
<dbReference type="PANTHER" id="PTHR46201">
    <property type="entry name" value="PHD FINGER PROTEIN MALE MEIOCYTE DEATH 1-RELATED"/>
    <property type="match status" value="1"/>
</dbReference>
<feature type="region of interest" description="Disordered" evidence="4">
    <location>
        <begin position="731"/>
        <end position="751"/>
    </location>
</feature>
<feature type="compositionally biased region" description="Low complexity" evidence="4">
    <location>
        <begin position="1087"/>
        <end position="1096"/>
    </location>
</feature>
<evidence type="ECO:0000259" key="6">
    <source>
        <dbReference type="SMART" id="SM00249"/>
    </source>
</evidence>
<dbReference type="InterPro" id="IPR011011">
    <property type="entry name" value="Znf_FYVE_PHD"/>
</dbReference>
<dbReference type="InterPro" id="IPR013083">
    <property type="entry name" value="Znf_RING/FYVE/PHD"/>
</dbReference>
<feature type="compositionally biased region" description="Acidic residues" evidence="4">
    <location>
        <begin position="732"/>
        <end position="741"/>
    </location>
</feature>
<feature type="signal peptide" evidence="5">
    <location>
        <begin position="1"/>
        <end position="24"/>
    </location>
</feature>
<dbReference type="Proteomes" id="UP000279259">
    <property type="component" value="Unassembled WGS sequence"/>
</dbReference>
<dbReference type="InterPro" id="IPR019787">
    <property type="entry name" value="Znf_PHD-finger"/>
</dbReference>
<feature type="region of interest" description="Disordered" evidence="4">
    <location>
        <begin position="1065"/>
        <end position="1111"/>
    </location>
</feature>
<keyword evidence="2" id="KW-0863">Zinc-finger</keyword>
<dbReference type="InterPro" id="IPR001965">
    <property type="entry name" value="Znf_PHD"/>
</dbReference>
<proteinExistence type="predicted"/>
<evidence type="ECO:0000256" key="3">
    <source>
        <dbReference type="ARBA" id="ARBA00022833"/>
    </source>
</evidence>
<feature type="region of interest" description="Disordered" evidence="4">
    <location>
        <begin position="525"/>
        <end position="546"/>
    </location>
</feature>
<feature type="region of interest" description="Disordered" evidence="4">
    <location>
        <begin position="385"/>
        <end position="506"/>
    </location>
</feature>
<feature type="chain" id="PRO_5019538820" description="Zinc finger PHD-type domain-containing protein" evidence="5">
    <location>
        <begin position="25"/>
        <end position="1111"/>
    </location>
</feature>
<evidence type="ECO:0000313" key="8">
    <source>
        <dbReference type="Proteomes" id="UP000279259"/>
    </source>
</evidence>
<dbReference type="EMBL" id="RSCD01000010">
    <property type="protein sequence ID" value="RSH90696.1"/>
    <property type="molecule type" value="Genomic_DNA"/>
</dbReference>
<dbReference type="Pfam" id="PF00628">
    <property type="entry name" value="PHD"/>
    <property type="match status" value="1"/>
</dbReference>
<dbReference type="PANTHER" id="PTHR46201:SF9">
    <property type="entry name" value="PHD FINGER PROTEIN MALE MEIOCYTE DEATH 1"/>
    <property type="match status" value="1"/>
</dbReference>
<evidence type="ECO:0000256" key="4">
    <source>
        <dbReference type="SAM" id="MobiDB-lite"/>
    </source>
</evidence>
<organism evidence="7 8">
    <name type="scientific">Saitozyma podzolica</name>
    <dbReference type="NCBI Taxonomy" id="1890683"/>
    <lineage>
        <taxon>Eukaryota</taxon>
        <taxon>Fungi</taxon>
        <taxon>Dikarya</taxon>
        <taxon>Basidiomycota</taxon>
        <taxon>Agaricomycotina</taxon>
        <taxon>Tremellomycetes</taxon>
        <taxon>Tremellales</taxon>
        <taxon>Trimorphomycetaceae</taxon>
        <taxon>Saitozyma</taxon>
    </lineage>
</organism>
<feature type="region of interest" description="Disordered" evidence="4">
    <location>
        <begin position="39"/>
        <end position="61"/>
    </location>
</feature>
<gene>
    <name evidence="7" type="ORF">EHS25_001301</name>
</gene>
<feature type="domain" description="Zinc finger PHD-type" evidence="6">
    <location>
        <begin position="806"/>
        <end position="853"/>
    </location>
</feature>
<evidence type="ECO:0000256" key="2">
    <source>
        <dbReference type="ARBA" id="ARBA00022771"/>
    </source>
</evidence>
<dbReference type="Gene3D" id="3.30.40.10">
    <property type="entry name" value="Zinc/RING finger domain, C3HC4 (zinc finger)"/>
    <property type="match status" value="1"/>
</dbReference>
<name>A0A427YHY1_9TREE</name>
<dbReference type="STRING" id="1890683.A0A427YHY1"/>
<feature type="compositionally biased region" description="Pro residues" evidence="4">
    <location>
        <begin position="168"/>
        <end position="182"/>
    </location>
</feature>
<keyword evidence="1" id="KW-0479">Metal-binding</keyword>
<comment type="caution">
    <text evidence="7">The sequence shown here is derived from an EMBL/GenBank/DDBJ whole genome shotgun (WGS) entry which is preliminary data.</text>
</comment>
<protein>
    <recommendedName>
        <fullName evidence="6">Zinc finger PHD-type domain-containing protein</fullName>
    </recommendedName>
</protein>
<keyword evidence="5" id="KW-0732">Signal</keyword>
<reference evidence="7 8" key="1">
    <citation type="submission" date="2018-11" db="EMBL/GenBank/DDBJ databases">
        <title>Genome sequence of Saitozyma podzolica DSM 27192.</title>
        <authorList>
            <person name="Aliyu H."/>
            <person name="Gorte O."/>
            <person name="Ochsenreither K."/>
        </authorList>
    </citation>
    <scope>NUCLEOTIDE SEQUENCE [LARGE SCALE GENOMIC DNA]</scope>
    <source>
        <strain evidence="7 8">DSM 27192</strain>
    </source>
</reference>
<evidence type="ECO:0000256" key="1">
    <source>
        <dbReference type="ARBA" id="ARBA00022723"/>
    </source>
</evidence>
<accession>A0A427YHY1</accession>
<feature type="region of interest" description="Disordered" evidence="4">
    <location>
        <begin position="140"/>
        <end position="203"/>
    </location>
</feature>
<dbReference type="SUPFAM" id="SSF57903">
    <property type="entry name" value="FYVE/PHD zinc finger"/>
    <property type="match status" value="1"/>
</dbReference>
<sequence length="1111" mass="119271">MRFTALGLSSLCFASSMSLSLSLSQPVANSSCLLPATMDHCPSNPPPNPLPPPDDLPSQSTGYDLCEFDLMNLLFPLETDLDSDLDPVFDPALDPSPTSSSPFPMPLSSLLVPAPLPLDFTDTESFPSELVLAPIQTQPDLHLRSHPHPPPAVPAAAPSTPARATAPAPTPIPPPPPAPASAPAPAAAPFTPRPVSSGYNLPFTRKAMTGGTMFESQAHHIHQHQHHSQELVTDWNPALSGISGMRRDKEMMNDNRPVPSPTYSHASGVESVASPFSHAQNAMLAGSTPVYHVPYTTNMQGSHSHLQPVPQPRFAQPPHPQQQQYYPAAGEGYDVFQTPHAQPSRQRLSPPYAESYQYEGAPHPSASLLTNSSLRTYDSTIPQYYPFTTDRTSWGQSSEVGRKRKRAPKEASPSGASTGAGAGNGTKAVKTPKRGKIPAEEAKGRARGSTQYLGEDGSGSRFQIPTPPSTGREATTVSLPVHLRIPEERESTANSTGPESVASDEPRRVLVTRHEAEGRKLAVGLAASSGSEEPLSPRGVRPQRKTPVPALTTDDAGHAMLATDLVLQSELDWLENGGKLSPITSPELVLLQTPIMPSHVIEEVADTPVTKERKTTQRLQAFVAPELPLRRADDLMVCTRLDQFGRVAVRKDLAIKFFGLDLDARGVVEEIRVEDEDQWVERSVASSSKVTIKPSWPDDVTPWSLAGGLRKERIQREETEKSNILRRYLEAASDESSDDEAPSTAVAAKGKGKSVSRLVSYTAPDAEPRRRAHRPTWDNTTADAKSALLTSMRHRALPVISPGVVACACGAPTAHGMGAMISCVSCKTWHHLMCNNIDEEAQLGGRWWCPACERQVSMSTPARSPGQGYAQSQERSSAFKGELTNIALAPSPMFNTAAFSHASTALRTPMTRNVSSPSRPHRSRILSYGTDMWAYTEDGPPGPTPSTPAPAHDRFSTPRIDDAPFDVTSTPSRHLDFNFGGGPSFFSLTPLGGRSRVTSSTLIADTPLTLRARMNGDSGSGMGMLGMGSRHDFLRDLGKESGAAAASATAIPGSPQQARWAHGLLGSQNLSPSPFGHRRSLSGNKMSSVRSSSRSGLGLGLPLERDGQDEE</sequence>
<dbReference type="InterPro" id="IPR019786">
    <property type="entry name" value="Zinc_finger_PHD-type_CS"/>
</dbReference>